<comment type="function">
    <text evidence="1">May be involved in 20S pre-rRNA processing.</text>
</comment>
<evidence type="ECO:0000313" key="7">
    <source>
        <dbReference type="Proteomes" id="UP001274896"/>
    </source>
</evidence>
<proteinExistence type="inferred from homology"/>
<evidence type="ECO:0000256" key="2">
    <source>
        <dbReference type="ARBA" id="ARBA00006524"/>
    </source>
</evidence>
<comment type="similarity">
    <text evidence="2">Belongs to the TSR2 family.</text>
</comment>
<dbReference type="EMBL" id="JAUCMX010000007">
    <property type="protein sequence ID" value="KAK3540038.1"/>
    <property type="molecule type" value="Genomic_DNA"/>
</dbReference>
<evidence type="ECO:0000256" key="5">
    <source>
        <dbReference type="SAM" id="MobiDB-lite"/>
    </source>
</evidence>
<evidence type="ECO:0000313" key="6">
    <source>
        <dbReference type="EMBL" id="KAK3540038.1"/>
    </source>
</evidence>
<dbReference type="InterPro" id="IPR019398">
    <property type="entry name" value="Pre-rRNA_process_TSR2"/>
</dbReference>
<organism evidence="6 7">
    <name type="scientific">Hemibagrus guttatus</name>
    <dbReference type="NCBI Taxonomy" id="175788"/>
    <lineage>
        <taxon>Eukaryota</taxon>
        <taxon>Metazoa</taxon>
        <taxon>Chordata</taxon>
        <taxon>Craniata</taxon>
        <taxon>Vertebrata</taxon>
        <taxon>Euteleostomi</taxon>
        <taxon>Actinopterygii</taxon>
        <taxon>Neopterygii</taxon>
        <taxon>Teleostei</taxon>
        <taxon>Ostariophysi</taxon>
        <taxon>Siluriformes</taxon>
        <taxon>Bagridae</taxon>
        <taxon>Hemibagrus</taxon>
    </lineage>
</organism>
<evidence type="ECO:0000256" key="3">
    <source>
        <dbReference type="ARBA" id="ARBA00017551"/>
    </source>
</evidence>
<feature type="compositionally biased region" description="Acidic residues" evidence="5">
    <location>
        <begin position="232"/>
        <end position="250"/>
    </location>
</feature>
<reference evidence="6" key="1">
    <citation type="submission" date="2023-06" db="EMBL/GenBank/DDBJ databases">
        <title>Male Hemibagrus guttatus genome.</title>
        <authorList>
            <person name="Bian C."/>
        </authorList>
    </citation>
    <scope>NUCLEOTIDE SEQUENCE</scope>
    <source>
        <strain evidence="6">Male_cb2023</strain>
        <tissue evidence="6">Muscle</tissue>
    </source>
</reference>
<keyword evidence="7" id="KW-1185">Reference proteome</keyword>
<keyword evidence="4" id="KW-0698">rRNA processing</keyword>
<sequence length="335" mass="37312">MGSLCLSQASLGIKAGYTLDGVPTHRRAHTHTLSFTHTITHYGQFRDANQPTMHVFGAGHLGPVKGNCNAPAYIIYNFVSTPLCLNSVIDCFGLSVFKMAALVSSTREVFSEAVRAVLETWPVLQIAVDNGFGGVYSQQKADWMVDAVQQYFHDNSDLEQDEVEDFLSELMNNEFDTMVDDGSLPQVAQKVCVLFQQCKQGKLAEVRQQMSQLALKKASGRAKVTPVKSPTEDAEGSNNDDDEVSMECDEAGVGASASSMALKQQQASSSAPKEEEEEEEDGWTVVRRKNLELQGTIVTYKLYERPTHRDDRMMKIVDRTHIRLHRHHVERSKLL</sequence>
<feature type="compositionally biased region" description="Low complexity" evidence="5">
    <location>
        <begin position="255"/>
        <end position="271"/>
    </location>
</feature>
<dbReference type="GO" id="GO:0006364">
    <property type="term" value="P:rRNA processing"/>
    <property type="evidence" value="ECO:0007669"/>
    <property type="project" value="UniProtKB-KW"/>
</dbReference>
<evidence type="ECO:0000256" key="4">
    <source>
        <dbReference type="ARBA" id="ARBA00022552"/>
    </source>
</evidence>
<evidence type="ECO:0000256" key="1">
    <source>
        <dbReference type="ARBA" id="ARBA00002210"/>
    </source>
</evidence>
<feature type="region of interest" description="Disordered" evidence="5">
    <location>
        <begin position="219"/>
        <end position="283"/>
    </location>
</feature>
<accession>A0AAE0R2G1</accession>
<comment type="caution">
    <text evidence="6">The sequence shown here is derived from an EMBL/GenBank/DDBJ whole genome shotgun (WGS) entry which is preliminary data.</text>
</comment>
<gene>
    <name evidence="6" type="ORF">QTP70_023821</name>
</gene>
<dbReference type="PANTHER" id="PTHR21250">
    <property type="entry name" value="PRE-RRNA-PROCESSING PROTEIN TSR2 HOMOLOG"/>
    <property type="match status" value="1"/>
</dbReference>
<dbReference type="AlphaFoldDB" id="A0AAE0R2G1"/>
<dbReference type="Proteomes" id="UP001274896">
    <property type="component" value="Unassembled WGS sequence"/>
</dbReference>
<dbReference type="Pfam" id="PF10273">
    <property type="entry name" value="WGG"/>
    <property type="match status" value="1"/>
</dbReference>
<protein>
    <recommendedName>
        <fullName evidence="3">Pre-rRNA-processing protein TSR2 homolog</fullName>
    </recommendedName>
</protein>
<name>A0AAE0R2G1_9TELE</name>